<dbReference type="SMART" id="SM00150">
    <property type="entry name" value="SPEC"/>
    <property type="match status" value="10"/>
</dbReference>
<keyword evidence="7" id="KW-0175">Coiled coil</keyword>
<keyword evidence="3" id="KW-0677">Repeat</keyword>
<dbReference type="EMBL" id="JARBDR010000657">
    <property type="protein sequence ID" value="KAJ8309198.1"/>
    <property type="molecule type" value="Genomic_DNA"/>
</dbReference>
<feature type="coiled-coil region" evidence="7">
    <location>
        <begin position="2196"/>
        <end position="2278"/>
    </location>
</feature>
<sequence>MSRMDRKSSGSMSSLSGSGTFTPPMSPRIEGATGSLGTPRGTGKGGGIQMQIQQLADEQERVQKKTFTNWMNTYLKQKNMKVENLFEDIKDGVYLLSLLEVLSGDKLQMERGKLKRVHHVSNISTALKFLETKKIKLVNINVSDIADGKPSIVLGLIWTIILYFQIEDTLANAPAGDESDPSKMSALEKFRKNAKKALLAWTENAISKKYDIKINNFGSSWRDGLAFNAIIHTIRPDLVDFDAVREQSARVNLEQAFSTAEDHLGIPRLLDPEDVDVEKPDEKSVMTYVAQFLKAYPEAGEDPSLRKKSPAEQEMAEFNDLMTWLKTEADEILEIVDQPVGDRQQEYMDFIAFKTELDRREKVYLKLGEKVATKKAARLTEQNWKDLDTHWKQVARKTRLWLWKLDTSLPGRLGKFGDWVNRAEELLESEIPVLDDPEDTADNIAKLTHEHREFFKEMEPYKTFFMQVKKAGKYEGEFLPGPQLDNLANRLQKIGKEAPLREKKLEFEEFRYRILAYRVASEQKLQMWTVKLGPQEEVEQMLADYQDFVVARQLFANYDKTFQMLQQRAADYKKPADKSEIQRVNQYLDDETGRWKRISVEIKSIQSMFEEGIENWRRYNACVDLLTVWLSEGEDLMRRGTPEQKQDFFQEIPKYEEKHKILNDSANFLIETCREPVAAEIKQTLLMLNRRFKEMLDGHSHFQQVEVIGKARDSYASGVDIISQWLKNAEELLAREVPCRHPELKDFLQDLDTAQSLVKDSTQDVVDEMLKTLNVQKKILVEIRKEIPEKIKYLKAVLPNVESLETGISDLSKWLDKGEAVLKSHKLEGSPELTEQRLEKHKSFFSETTYQKSIVESKNKVYQKVVSTKPKLNNVNFSPVDEPMGAINERFQNCITSAKEWEKKLENLSRLWRVLQQREDTVEAWLQQAQAVLDDNEDDAESLIKKHKTFFSRADQKMMDDYLRAGQDILMSVHALAPVRLLKLEFCIPEEKFVQNVENAEKILSQEQKQLRKNENVKETLQKHRQIFQEGEFVPTCTHCLESMKKTVNELQKKDKNDTSLHDRYDEHEARWKKLTAVMDNIHLELKQLPERWKEHHAKMQEFGNAVQSVDDLMKQLQREDLTNEEYKDLQAKYQKALRNMNRLGEDAKALSSNLEELIKDSPDADGSAERKRLQELMKKFQSLQPNLQKISDKSIIFGKAYEYKDNLEKRANWLDETQKIVMDEPYIDGLEEARAYLHEHENVMMKLDSERPNVQADIEAGRRLQKEKNAPQFVSKTVDELDRKWKDTNNLAQAKHAKLKQKVKEWEEYESQKSNLLQYLKKAEAELEKPPVATGQEVAQKELQSKKALQATLNKLKGTLTDMQNLNAALCQGASRERQAPLKGEMTDIDKRLENVSVRLNSKLADLESTIAKWAEYYKRLNNFCDWLNEKETKLNEVYENKTDSPDTQLSKAKDIASEVYENHITLDTLEKDARGLSQNFKSRETAALKSKLTSVRRQWESLCSRAKDRSSALTGSVAHWQAYQNLTQQLMPWIVKAEKYCATVLPKCSSLSEAQQLYDLHQAFLRECEEQMPIFEKLNTEAGYLMEQPNTAREMEALQKRWNDIIGSSEERSHKVDKMYGAWGTYDQELSNFDEVLEKFQNRLATEPNLNSTDVQVLEHELALCKTLQEEIRSHQPNLNALQRQYEQVKQHATPDGAKALKSKLDSIKGAYQKISEDAGERQSMLTAAVRHRQDFYGQLQDFEKWLKKSQRKLDTGNEIYSDEVEEQKAKLKWTNYSDAHKDTQAKLKTLQAKLASPDIKEEEVAKINKEVAALRKGMLPWTKEADKLDELMTDAQLVIKDRATQRTLRFGAELQALENMCDNVSSNAKNKENYLGELSQLCEGFTAKKDDLIDKIKAIAEKVEGTAVDQSSLQGIKDLVREIEDARDDLYTCNPEYEQLRELGRQIQQQDASKSGLVQGQLGEVNEAWDQLQALLAQKHQNYSGVANLWQQYNDSKQGVARVLEDVDPLVHQDITFTTQPEVKKSLDQHKNAEFELHANQSALDQMNNRGLALLEELKNIPNFDVGVLEHDLDKINHNWETANSEIEQHKENLEAQLICWDQVLSGKEEVESWIGTMGTRLEDSLKHFDDAVSVESCLMKYKEESPYFNEVLSEIQQKIQDLQELNKDTQIPALQQFQTEIQEHFDKATASANKLESIMANFSDERENLQAAIEEETEWLNKMKDKLSKLDDVSGSDEDLVKRLQGCKELESEIEAHKKNIAALQDKTNALQAKYPSAETSNLAKDAIVLAKKFESVANRADKIDDMLESCLEQHCQDAQSQQQRWLNAAKEKVAWCGDVAGDRYSMEAKLATMKKKKALAAAKVDTAKSVMRKDKQEELEKQKKAAEVEFQDLMTQMTSTQSKLEGSVDQWMNYDSKYDGLSKWLKDTEARLRNEGNLKPDLQKADILAHQPAFKNLKESAQAISQSTGDGRTASYAGQLLTRFENKQNAVNKTLMITKDLLASKDEGLAKFNAALESGERLYPNTSNEGREGTRRELRSLREIVGVL</sequence>
<dbReference type="InterPro" id="IPR036872">
    <property type="entry name" value="CH_dom_sf"/>
</dbReference>
<feature type="coiled-coil region" evidence="7">
    <location>
        <begin position="990"/>
        <end position="1024"/>
    </location>
</feature>
<dbReference type="InterPro" id="IPR001589">
    <property type="entry name" value="Actinin_actin-bd_CS"/>
</dbReference>
<reference evidence="10 11" key="1">
    <citation type="submission" date="2022-12" db="EMBL/GenBank/DDBJ databases">
        <title>Chromosome-level genome of Tegillarca granosa.</title>
        <authorList>
            <person name="Kim J."/>
        </authorList>
    </citation>
    <scope>NUCLEOTIDE SEQUENCE [LARGE SCALE GENOMIC DNA]</scope>
    <source>
        <strain evidence="10">Teg-2019</strain>
        <tissue evidence="10">Adductor muscle</tissue>
    </source>
</reference>
<dbReference type="Gene3D" id="1.20.58.60">
    <property type="match status" value="10"/>
</dbReference>
<feature type="domain" description="Calponin-homology (CH)" evidence="9">
    <location>
        <begin position="61"/>
        <end position="165"/>
    </location>
</feature>
<dbReference type="SUPFAM" id="SSF47576">
    <property type="entry name" value="Calponin-homology domain, CH-domain"/>
    <property type="match status" value="1"/>
</dbReference>
<evidence type="ECO:0000256" key="2">
    <source>
        <dbReference type="ARBA" id="ARBA00022692"/>
    </source>
</evidence>
<dbReference type="InterPro" id="IPR002017">
    <property type="entry name" value="Spectrin_repeat"/>
</dbReference>
<keyword evidence="6" id="KW-0009">Actin-binding</keyword>
<gene>
    <name evidence="10" type="ORF">KUTeg_014072</name>
</gene>
<dbReference type="PANTHER" id="PTHR47535">
    <property type="entry name" value="MUSCLE-SPECIFIC PROTEIN 300 KDA, ISOFORM G"/>
    <property type="match status" value="1"/>
</dbReference>
<feature type="domain" description="Calponin-homology (CH)" evidence="9">
    <location>
        <begin position="192"/>
        <end position="297"/>
    </location>
</feature>
<comment type="caution">
    <text evidence="10">The sequence shown here is derived from an EMBL/GenBank/DDBJ whole genome shotgun (WGS) entry which is preliminary data.</text>
</comment>
<name>A0ABQ9EVK3_TEGGR</name>
<evidence type="ECO:0000256" key="5">
    <source>
        <dbReference type="ARBA" id="ARBA00023136"/>
    </source>
</evidence>
<keyword evidence="4" id="KW-1133">Transmembrane helix</keyword>
<dbReference type="Pfam" id="PF25034">
    <property type="entry name" value="Spectrin_SYNE1"/>
    <property type="match status" value="1"/>
</dbReference>
<dbReference type="InterPro" id="IPR057057">
    <property type="entry name" value="Spectrin_SYNE1"/>
</dbReference>
<dbReference type="Pfam" id="PF00435">
    <property type="entry name" value="Spectrin"/>
    <property type="match status" value="6"/>
</dbReference>
<evidence type="ECO:0000259" key="9">
    <source>
        <dbReference type="PROSITE" id="PS50021"/>
    </source>
</evidence>
<comment type="subcellular location">
    <subcellularLocation>
        <location evidence="1">Membrane</location>
    </subcellularLocation>
</comment>
<keyword evidence="2" id="KW-0812">Transmembrane</keyword>
<dbReference type="PANTHER" id="PTHR47535:SF1">
    <property type="entry name" value="NESPRIN-1"/>
    <property type="match status" value="1"/>
</dbReference>
<feature type="coiled-coil region" evidence="7">
    <location>
        <begin position="898"/>
        <end position="946"/>
    </location>
</feature>
<dbReference type="CDD" id="cd00176">
    <property type="entry name" value="SPEC"/>
    <property type="match status" value="4"/>
</dbReference>
<feature type="region of interest" description="Disordered" evidence="8">
    <location>
        <begin position="1"/>
        <end position="47"/>
    </location>
</feature>
<dbReference type="PROSITE" id="PS00019">
    <property type="entry name" value="ACTININ_1"/>
    <property type="match status" value="1"/>
</dbReference>
<feature type="coiled-coil region" evidence="7">
    <location>
        <begin position="1290"/>
        <end position="1367"/>
    </location>
</feature>
<dbReference type="PROSITE" id="PS50021">
    <property type="entry name" value="CH"/>
    <property type="match status" value="2"/>
</dbReference>
<accession>A0ABQ9EVK3</accession>
<dbReference type="SMART" id="SM00033">
    <property type="entry name" value="CH"/>
    <property type="match status" value="2"/>
</dbReference>
<evidence type="ECO:0000313" key="11">
    <source>
        <dbReference type="Proteomes" id="UP001217089"/>
    </source>
</evidence>
<dbReference type="CDD" id="cd21243">
    <property type="entry name" value="CH_SYNE1_rpt2"/>
    <property type="match status" value="1"/>
</dbReference>
<dbReference type="InterPro" id="IPR018159">
    <property type="entry name" value="Spectrin/alpha-actinin"/>
</dbReference>
<keyword evidence="11" id="KW-1185">Reference proteome</keyword>
<evidence type="ECO:0000256" key="8">
    <source>
        <dbReference type="SAM" id="MobiDB-lite"/>
    </source>
</evidence>
<feature type="coiled-coil region" evidence="7">
    <location>
        <begin position="1100"/>
        <end position="1161"/>
    </location>
</feature>
<dbReference type="InterPro" id="IPR001715">
    <property type="entry name" value="CH_dom"/>
</dbReference>
<evidence type="ECO:0000256" key="7">
    <source>
        <dbReference type="SAM" id="Coils"/>
    </source>
</evidence>
<dbReference type="Gene3D" id="1.10.418.10">
    <property type="entry name" value="Calponin-like domain"/>
    <property type="match status" value="2"/>
</dbReference>
<dbReference type="Pfam" id="PF00307">
    <property type="entry name" value="CH"/>
    <property type="match status" value="2"/>
</dbReference>
<proteinExistence type="predicted"/>
<dbReference type="PROSITE" id="PS00020">
    <property type="entry name" value="ACTININ_2"/>
    <property type="match status" value="1"/>
</dbReference>
<protein>
    <recommendedName>
        <fullName evidence="9">Calponin-homology (CH) domain-containing protein</fullName>
    </recommendedName>
</protein>
<evidence type="ECO:0000256" key="1">
    <source>
        <dbReference type="ARBA" id="ARBA00004370"/>
    </source>
</evidence>
<dbReference type="InterPro" id="IPR052403">
    <property type="entry name" value="LINC-complex_assoc"/>
</dbReference>
<feature type="compositionally biased region" description="Low complexity" evidence="8">
    <location>
        <begin position="9"/>
        <end position="19"/>
    </location>
</feature>
<evidence type="ECO:0000256" key="4">
    <source>
        <dbReference type="ARBA" id="ARBA00022989"/>
    </source>
</evidence>
<organism evidence="10 11">
    <name type="scientific">Tegillarca granosa</name>
    <name type="common">Malaysian cockle</name>
    <name type="synonym">Anadara granosa</name>
    <dbReference type="NCBI Taxonomy" id="220873"/>
    <lineage>
        <taxon>Eukaryota</taxon>
        <taxon>Metazoa</taxon>
        <taxon>Spiralia</taxon>
        <taxon>Lophotrochozoa</taxon>
        <taxon>Mollusca</taxon>
        <taxon>Bivalvia</taxon>
        <taxon>Autobranchia</taxon>
        <taxon>Pteriomorphia</taxon>
        <taxon>Arcoida</taxon>
        <taxon>Arcoidea</taxon>
        <taxon>Arcidae</taxon>
        <taxon>Tegillarca</taxon>
    </lineage>
</organism>
<dbReference type="Proteomes" id="UP001217089">
    <property type="component" value="Unassembled WGS sequence"/>
</dbReference>
<evidence type="ECO:0000256" key="6">
    <source>
        <dbReference type="ARBA" id="ARBA00023203"/>
    </source>
</evidence>
<evidence type="ECO:0000256" key="3">
    <source>
        <dbReference type="ARBA" id="ARBA00022737"/>
    </source>
</evidence>
<dbReference type="InterPro" id="IPR047291">
    <property type="entry name" value="CH_SYNE1_rpt2"/>
</dbReference>
<evidence type="ECO:0000313" key="10">
    <source>
        <dbReference type="EMBL" id="KAJ8309198.1"/>
    </source>
</evidence>
<keyword evidence="5" id="KW-0472">Membrane</keyword>
<dbReference type="SUPFAM" id="SSF46966">
    <property type="entry name" value="Spectrin repeat"/>
    <property type="match status" value="14"/>
</dbReference>